<keyword evidence="2" id="KW-1133">Transmembrane helix</keyword>
<organism evidence="4 5">
    <name type="scientific">Novymonas esmeraldas</name>
    <dbReference type="NCBI Taxonomy" id="1808958"/>
    <lineage>
        <taxon>Eukaryota</taxon>
        <taxon>Discoba</taxon>
        <taxon>Euglenozoa</taxon>
        <taxon>Kinetoplastea</taxon>
        <taxon>Metakinetoplastina</taxon>
        <taxon>Trypanosomatida</taxon>
        <taxon>Trypanosomatidae</taxon>
        <taxon>Novymonas</taxon>
    </lineage>
</organism>
<keyword evidence="2" id="KW-0812">Transmembrane</keyword>
<feature type="transmembrane region" description="Helical" evidence="2">
    <location>
        <begin position="390"/>
        <end position="409"/>
    </location>
</feature>
<keyword evidence="2" id="KW-0472">Membrane</keyword>
<feature type="transmembrane region" description="Helical" evidence="2">
    <location>
        <begin position="317"/>
        <end position="340"/>
    </location>
</feature>
<comment type="caution">
    <text evidence="4">The sequence shown here is derived from an EMBL/GenBank/DDBJ whole genome shotgun (WGS) entry which is preliminary data.</text>
</comment>
<name>A0AAW0EYM9_9TRYP</name>
<evidence type="ECO:0000256" key="2">
    <source>
        <dbReference type="SAM" id="Phobius"/>
    </source>
</evidence>
<feature type="region of interest" description="Disordered" evidence="1">
    <location>
        <begin position="563"/>
        <end position="626"/>
    </location>
</feature>
<dbReference type="Proteomes" id="UP001430356">
    <property type="component" value="Unassembled WGS sequence"/>
</dbReference>
<feature type="transmembrane region" description="Helical" evidence="2">
    <location>
        <begin position="292"/>
        <end position="310"/>
    </location>
</feature>
<feature type="compositionally biased region" description="Basic and acidic residues" evidence="1">
    <location>
        <begin position="585"/>
        <end position="594"/>
    </location>
</feature>
<keyword evidence="3" id="KW-0732">Signal</keyword>
<evidence type="ECO:0000256" key="1">
    <source>
        <dbReference type="SAM" id="MobiDB-lite"/>
    </source>
</evidence>
<evidence type="ECO:0000313" key="5">
    <source>
        <dbReference type="Proteomes" id="UP001430356"/>
    </source>
</evidence>
<feature type="transmembrane region" description="Helical" evidence="2">
    <location>
        <begin position="449"/>
        <end position="478"/>
    </location>
</feature>
<proteinExistence type="predicted"/>
<keyword evidence="5" id="KW-1185">Reference proteome</keyword>
<evidence type="ECO:0000256" key="3">
    <source>
        <dbReference type="SAM" id="SignalP"/>
    </source>
</evidence>
<feature type="chain" id="PRO_5043597771" evidence="3">
    <location>
        <begin position="28"/>
        <end position="626"/>
    </location>
</feature>
<evidence type="ECO:0000313" key="4">
    <source>
        <dbReference type="EMBL" id="KAK7198646.1"/>
    </source>
</evidence>
<gene>
    <name evidence="4" type="ORF">NESM_000828200</name>
</gene>
<protein>
    <submittedName>
        <fullName evidence="4">Uncharacterized protein</fullName>
    </submittedName>
</protein>
<dbReference type="EMBL" id="JAECZO010000164">
    <property type="protein sequence ID" value="KAK7198646.1"/>
    <property type="molecule type" value="Genomic_DNA"/>
</dbReference>
<feature type="region of interest" description="Disordered" evidence="1">
    <location>
        <begin position="525"/>
        <end position="547"/>
    </location>
</feature>
<accession>A0AAW0EYM9</accession>
<feature type="transmembrane region" description="Helical" evidence="2">
    <location>
        <begin position="346"/>
        <end position="369"/>
    </location>
</feature>
<feature type="compositionally biased region" description="Low complexity" evidence="1">
    <location>
        <begin position="563"/>
        <end position="574"/>
    </location>
</feature>
<sequence>MTSTKTARWLIFVLASVLPFLGGATSGAVIGVTRCGGIIPIDSQYTFDPVWSLSPFHSRVSKLSGDSLAFEKRHASVQLRQEVTMLSGVNFNSATVFEIVPGGISDAGASQASSEDKLCSVSLDPLAGAMSGVVSRSARLTFLDVDRPTNGACSSALNVSLRPRRGDVMTFYFPRGGFAASQSVGFATTPGDTWPMTVTFNSDCAVQFLLLLDRYGAIGRWYVWIPTTVYTGAVVALLLPVVLFRPRLPVHLAGVCLFLVFLGFLGSCIALVLELFQWQSAVGRMFPFPDSVTLYCCLCVLYALLLVPVLHRQGDNVVLFMGATRLFVFGLNCALCVGYWTMGYVVLGSLAAFQFLVTNVVITYYYAYVSVHLRRSMKGTSSLPHFSHNFAYLWCAPITPFACCALMYYDLYLLGRRGVGQGVEVTRVRAVIRVYNAQMSLPLLFLQNVYGVALLATVCAYHMPLVVLLFAALLFCIVHAIYVVGQYTREWSRWRRRGGCLGLCGSISLSEVMAQLLFMDHDEGESRQIPHGSSQAASLSPHTAQRLQEPGQYERDVAAYQAEDSASSSSLESDVFFPPPPPRRIAGESDERPLSQRPPGQFAVFTTPPRQSTSSAPEFWPSSVER</sequence>
<feature type="signal peptide" evidence="3">
    <location>
        <begin position="1"/>
        <end position="27"/>
    </location>
</feature>
<feature type="compositionally biased region" description="Polar residues" evidence="1">
    <location>
        <begin position="531"/>
        <end position="546"/>
    </location>
</feature>
<reference evidence="4 5" key="1">
    <citation type="journal article" date="2021" name="MBio">
        <title>A New Model Trypanosomatid, Novymonas esmeraldas: Genomic Perception of Its 'Candidatus Pandoraea novymonadis' Endosymbiont.</title>
        <authorList>
            <person name="Zakharova A."/>
            <person name="Saura A."/>
            <person name="Butenko A."/>
            <person name="Podesvova L."/>
            <person name="Warmusova S."/>
            <person name="Kostygov A.Y."/>
            <person name="Nenarokova A."/>
            <person name="Lukes J."/>
            <person name="Opperdoes F.R."/>
            <person name="Yurchenko V."/>
        </authorList>
    </citation>
    <scope>NUCLEOTIDE SEQUENCE [LARGE SCALE GENOMIC DNA]</scope>
    <source>
        <strain evidence="4 5">E262AT.01</strain>
    </source>
</reference>
<dbReference type="AlphaFoldDB" id="A0AAW0EYM9"/>
<feature type="transmembrane region" description="Helical" evidence="2">
    <location>
        <begin position="221"/>
        <end position="243"/>
    </location>
</feature>
<feature type="transmembrane region" description="Helical" evidence="2">
    <location>
        <begin position="250"/>
        <end position="272"/>
    </location>
</feature>